<dbReference type="AlphaFoldDB" id="A0AAV9G640"/>
<organism evidence="7 8">
    <name type="scientific">Podospora aff. communis PSN243</name>
    <dbReference type="NCBI Taxonomy" id="3040156"/>
    <lineage>
        <taxon>Eukaryota</taxon>
        <taxon>Fungi</taxon>
        <taxon>Dikarya</taxon>
        <taxon>Ascomycota</taxon>
        <taxon>Pezizomycotina</taxon>
        <taxon>Sordariomycetes</taxon>
        <taxon>Sordariomycetidae</taxon>
        <taxon>Sordariales</taxon>
        <taxon>Podosporaceae</taxon>
        <taxon>Podospora</taxon>
    </lineage>
</organism>
<dbReference type="SUPFAM" id="SSF51316">
    <property type="entry name" value="Mss4-like"/>
    <property type="match status" value="2"/>
</dbReference>
<dbReference type="EMBL" id="MU865989">
    <property type="protein sequence ID" value="KAK4443658.1"/>
    <property type="molecule type" value="Genomic_DNA"/>
</dbReference>
<evidence type="ECO:0000256" key="5">
    <source>
        <dbReference type="SAM" id="MobiDB-lite"/>
    </source>
</evidence>
<feature type="compositionally biased region" description="Pro residues" evidence="5">
    <location>
        <begin position="189"/>
        <end position="199"/>
    </location>
</feature>
<reference evidence="7" key="2">
    <citation type="submission" date="2023-05" db="EMBL/GenBank/DDBJ databases">
        <authorList>
            <consortium name="Lawrence Berkeley National Laboratory"/>
            <person name="Steindorff A."/>
            <person name="Hensen N."/>
            <person name="Bonometti L."/>
            <person name="Westerberg I."/>
            <person name="Brannstrom I.O."/>
            <person name="Guillou S."/>
            <person name="Cros-Aarteil S."/>
            <person name="Calhoun S."/>
            <person name="Haridas S."/>
            <person name="Kuo A."/>
            <person name="Mondo S."/>
            <person name="Pangilinan J."/>
            <person name="Riley R."/>
            <person name="Labutti K."/>
            <person name="Andreopoulos B."/>
            <person name="Lipzen A."/>
            <person name="Chen C."/>
            <person name="Yanf M."/>
            <person name="Daum C."/>
            <person name="Ng V."/>
            <person name="Clum A."/>
            <person name="Ohm R."/>
            <person name="Martin F."/>
            <person name="Silar P."/>
            <person name="Natvig D."/>
            <person name="Lalanne C."/>
            <person name="Gautier V."/>
            <person name="Ament-Velasquez S.L."/>
            <person name="Kruys A."/>
            <person name="Hutchinson M.I."/>
            <person name="Powell A.J."/>
            <person name="Barry K."/>
            <person name="Miller A.N."/>
            <person name="Grigoriev I.V."/>
            <person name="Debuchy R."/>
            <person name="Gladieux P."/>
            <person name="Thoren M.H."/>
            <person name="Johannesson H."/>
        </authorList>
    </citation>
    <scope>NUCLEOTIDE SEQUENCE</scope>
    <source>
        <strain evidence="7">PSN243</strain>
    </source>
</reference>
<proteinExistence type="inferred from homology"/>
<dbReference type="Pfam" id="PF04828">
    <property type="entry name" value="GFA"/>
    <property type="match status" value="1"/>
</dbReference>
<feature type="region of interest" description="Disordered" evidence="5">
    <location>
        <begin position="184"/>
        <end position="206"/>
    </location>
</feature>
<dbReference type="Proteomes" id="UP001321760">
    <property type="component" value="Unassembled WGS sequence"/>
</dbReference>
<accession>A0AAV9G640</accession>
<evidence type="ECO:0000256" key="1">
    <source>
        <dbReference type="ARBA" id="ARBA00005495"/>
    </source>
</evidence>
<keyword evidence="2" id="KW-0479">Metal-binding</keyword>
<comment type="similarity">
    <text evidence="1">Belongs to the Gfa family.</text>
</comment>
<name>A0AAV9G640_9PEZI</name>
<dbReference type="PANTHER" id="PTHR33337">
    <property type="entry name" value="GFA DOMAIN-CONTAINING PROTEIN"/>
    <property type="match status" value="1"/>
</dbReference>
<protein>
    <recommendedName>
        <fullName evidence="6">CENP-V/GFA domain-containing protein</fullName>
    </recommendedName>
</protein>
<dbReference type="Gene3D" id="3.90.1590.10">
    <property type="entry name" value="glutathione-dependent formaldehyde- activating enzyme (gfa)"/>
    <property type="match status" value="2"/>
</dbReference>
<dbReference type="InterPro" id="IPR011057">
    <property type="entry name" value="Mss4-like_sf"/>
</dbReference>
<evidence type="ECO:0000256" key="2">
    <source>
        <dbReference type="ARBA" id="ARBA00022723"/>
    </source>
</evidence>
<evidence type="ECO:0000259" key="6">
    <source>
        <dbReference type="PROSITE" id="PS51891"/>
    </source>
</evidence>
<keyword evidence="3" id="KW-0862">Zinc</keyword>
<dbReference type="GO" id="GO:0046872">
    <property type="term" value="F:metal ion binding"/>
    <property type="evidence" value="ECO:0007669"/>
    <property type="project" value="UniProtKB-KW"/>
</dbReference>
<sequence length="400" mass="44745">MRGRRSLLIRRRNLQHFGSFPVPTTHLNFKMASESTKTLTAECYCKSTRFTVTVPLSALPLGTHLCSCFICRQVHGTLACFHAPLPAGISPVFLTPSTSITRYRHSPLAASDRLFCSTCGCHIGDEDIIPDHASGQLEWRVATSIFSSPHDESTFQIRSHIFPDPNSVGLHTWLPEVNNRKLGSWAPEPNDPNFPIPRPEPPKQELDEDGHELLRAQCHCSGVSFTFPRPDHPSLKDDALVKRYTSPVDPKKWVACLDVCDDCRLLTGAHVIPWTFIPLGSIEPPVPENFEGYGTLKSYRSSEKVLRGFCGTCGATVFYMADEEERMEGGRRIVDLAVGILRAPEGIIAERWLTWRTGRLTYERDGMGYDAGFTEGLKRGLRAWGEKEHGEAVEFEIPLL</sequence>
<dbReference type="PROSITE" id="PS51891">
    <property type="entry name" value="CENP_V_GFA"/>
    <property type="match status" value="1"/>
</dbReference>
<evidence type="ECO:0000256" key="4">
    <source>
        <dbReference type="ARBA" id="ARBA00023239"/>
    </source>
</evidence>
<comment type="caution">
    <text evidence="7">The sequence shown here is derived from an EMBL/GenBank/DDBJ whole genome shotgun (WGS) entry which is preliminary data.</text>
</comment>
<dbReference type="GO" id="GO:0016846">
    <property type="term" value="F:carbon-sulfur lyase activity"/>
    <property type="evidence" value="ECO:0007669"/>
    <property type="project" value="InterPro"/>
</dbReference>
<reference evidence="7" key="1">
    <citation type="journal article" date="2023" name="Mol. Phylogenet. Evol.">
        <title>Genome-scale phylogeny and comparative genomics of the fungal order Sordariales.</title>
        <authorList>
            <person name="Hensen N."/>
            <person name="Bonometti L."/>
            <person name="Westerberg I."/>
            <person name="Brannstrom I.O."/>
            <person name="Guillou S."/>
            <person name="Cros-Aarteil S."/>
            <person name="Calhoun S."/>
            <person name="Haridas S."/>
            <person name="Kuo A."/>
            <person name="Mondo S."/>
            <person name="Pangilinan J."/>
            <person name="Riley R."/>
            <person name="LaButti K."/>
            <person name="Andreopoulos B."/>
            <person name="Lipzen A."/>
            <person name="Chen C."/>
            <person name="Yan M."/>
            <person name="Daum C."/>
            <person name="Ng V."/>
            <person name="Clum A."/>
            <person name="Steindorff A."/>
            <person name="Ohm R.A."/>
            <person name="Martin F."/>
            <person name="Silar P."/>
            <person name="Natvig D.O."/>
            <person name="Lalanne C."/>
            <person name="Gautier V."/>
            <person name="Ament-Velasquez S.L."/>
            <person name="Kruys A."/>
            <person name="Hutchinson M.I."/>
            <person name="Powell A.J."/>
            <person name="Barry K."/>
            <person name="Miller A.N."/>
            <person name="Grigoriev I.V."/>
            <person name="Debuchy R."/>
            <person name="Gladieux P."/>
            <person name="Hiltunen Thoren M."/>
            <person name="Johannesson H."/>
        </authorList>
    </citation>
    <scope>NUCLEOTIDE SEQUENCE</scope>
    <source>
        <strain evidence="7">PSN243</strain>
    </source>
</reference>
<keyword evidence="8" id="KW-1185">Reference proteome</keyword>
<evidence type="ECO:0000256" key="3">
    <source>
        <dbReference type="ARBA" id="ARBA00022833"/>
    </source>
</evidence>
<dbReference type="InterPro" id="IPR006913">
    <property type="entry name" value="CENP-V/GFA"/>
</dbReference>
<evidence type="ECO:0000313" key="7">
    <source>
        <dbReference type="EMBL" id="KAK4443658.1"/>
    </source>
</evidence>
<dbReference type="PANTHER" id="PTHR33337:SF31">
    <property type="entry name" value="DUF636 DOMAIN PROTEIN (AFU_ORTHOLOGUE AFUA_2G12650)"/>
    <property type="match status" value="1"/>
</dbReference>
<evidence type="ECO:0000313" key="8">
    <source>
        <dbReference type="Proteomes" id="UP001321760"/>
    </source>
</evidence>
<feature type="domain" description="CENP-V/GFA" evidence="6">
    <location>
        <begin position="39"/>
        <end position="174"/>
    </location>
</feature>
<gene>
    <name evidence="7" type="ORF">QBC34DRAFT_416719</name>
</gene>
<keyword evidence="4" id="KW-0456">Lyase</keyword>